<keyword evidence="1" id="KW-0472">Membrane</keyword>
<dbReference type="EMBL" id="MGIP01000019">
    <property type="protein sequence ID" value="OGM90547.1"/>
    <property type="molecule type" value="Genomic_DNA"/>
</dbReference>
<protein>
    <submittedName>
        <fullName evidence="2">Uncharacterized protein</fullName>
    </submittedName>
</protein>
<evidence type="ECO:0000313" key="2">
    <source>
        <dbReference type="EMBL" id="OGM90547.1"/>
    </source>
</evidence>
<dbReference type="AlphaFoldDB" id="A0A1F8DPJ6"/>
<keyword evidence="1" id="KW-1133">Transmembrane helix</keyword>
<evidence type="ECO:0000256" key="1">
    <source>
        <dbReference type="SAM" id="Phobius"/>
    </source>
</evidence>
<evidence type="ECO:0000313" key="3">
    <source>
        <dbReference type="Proteomes" id="UP000177029"/>
    </source>
</evidence>
<reference evidence="2 3" key="1">
    <citation type="journal article" date="2016" name="Nat. Commun.">
        <title>Thousands of microbial genomes shed light on interconnected biogeochemical processes in an aquifer system.</title>
        <authorList>
            <person name="Anantharaman K."/>
            <person name="Brown C.T."/>
            <person name="Hug L.A."/>
            <person name="Sharon I."/>
            <person name="Castelle C.J."/>
            <person name="Probst A.J."/>
            <person name="Thomas B.C."/>
            <person name="Singh A."/>
            <person name="Wilkins M.J."/>
            <person name="Karaoz U."/>
            <person name="Brodie E.L."/>
            <person name="Williams K.H."/>
            <person name="Hubbard S.S."/>
            <person name="Banfield J.F."/>
        </authorList>
    </citation>
    <scope>NUCLEOTIDE SEQUENCE [LARGE SCALE GENOMIC DNA]</scope>
</reference>
<dbReference type="Proteomes" id="UP000177029">
    <property type="component" value="Unassembled WGS sequence"/>
</dbReference>
<organism evidence="2 3">
    <name type="scientific">Candidatus Wolfebacteria bacterium RIFCSPHIGHO2_01_FULL_48_22</name>
    <dbReference type="NCBI Taxonomy" id="1802555"/>
    <lineage>
        <taxon>Bacteria</taxon>
        <taxon>Candidatus Wolfeibacteriota</taxon>
    </lineage>
</organism>
<dbReference type="STRING" id="1802555.A2755_03250"/>
<comment type="caution">
    <text evidence="2">The sequence shown here is derived from an EMBL/GenBank/DDBJ whole genome shotgun (WGS) entry which is preliminary data.</text>
</comment>
<feature type="transmembrane region" description="Helical" evidence="1">
    <location>
        <begin position="21"/>
        <end position="43"/>
    </location>
</feature>
<keyword evidence="1" id="KW-0812">Transmembrane</keyword>
<gene>
    <name evidence="2" type="ORF">A2755_03250</name>
</gene>
<proteinExistence type="predicted"/>
<accession>A0A1F8DPJ6</accession>
<name>A0A1F8DPJ6_9BACT</name>
<sequence length="111" mass="12390">MSIKQHIQDIRYGALERRKKWLIFGTVIMLVVILLLWIFVFGVQTTISERTVSEAGRDGSLVEFWGAFKDSIQYAEQAFSASMGLIQNINVEQAATTTPSASPTSTVVELH</sequence>